<evidence type="ECO:0000313" key="2">
    <source>
        <dbReference type="Proteomes" id="UP000215086"/>
    </source>
</evidence>
<dbReference type="EMBL" id="CP018477">
    <property type="protein sequence ID" value="ASV74322.1"/>
    <property type="molecule type" value="Genomic_DNA"/>
</dbReference>
<gene>
    <name evidence="1" type="ORF">THTE_1720</name>
</gene>
<proteinExistence type="predicted"/>
<evidence type="ECO:0000313" key="1">
    <source>
        <dbReference type="EMBL" id="ASV74322.1"/>
    </source>
</evidence>
<organism evidence="1 2">
    <name type="scientific">Thermogutta terrifontis</name>
    <dbReference type="NCBI Taxonomy" id="1331910"/>
    <lineage>
        <taxon>Bacteria</taxon>
        <taxon>Pseudomonadati</taxon>
        <taxon>Planctomycetota</taxon>
        <taxon>Planctomycetia</taxon>
        <taxon>Pirellulales</taxon>
        <taxon>Thermoguttaceae</taxon>
        <taxon>Thermogutta</taxon>
    </lineage>
</organism>
<dbReference type="OrthoDB" id="285502at2"/>
<dbReference type="RefSeq" id="WP_095414678.1">
    <property type="nucleotide sequence ID" value="NZ_CP018477.1"/>
</dbReference>
<name>A0A286REE4_9BACT</name>
<evidence type="ECO:0008006" key="3">
    <source>
        <dbReference type="Google" id="ProtNLM"/>
    </source>
</evidence>
<keyword evidence="2" id="KW-1185">Reference proteome</keyword>
<dbReference type="AlphaFoldDB" id="A0A286REE4"/>
<protein>
    <recommendedName>
        <fullName evidence="3">Zinc-finger domain-containing protein</fullName>
    </recommendedName>
</protein>
<reference evidence="1 2" key="1">
    <citation type="journal article" name="Front. Microbiol.">
        <title>Sugar Metabolism of the First Thermophilic Planctomycete Thermogutta terrifontis: Comparative Genomic and Transcriptomic Approaches.</title>
        <authorList>
            <person name="Elcheninov A.G."/>
            <person name="Menzel P."/>
            <person name="Gudbergsdottir S.R."/>
            <person name="Slesarev A.I."/>
            <person name="Kadnikov V.V."/>
            <person name="Krogh A."/>
            <person name="Bonch-Osmolovskaya E.A."/>
            <person name="Peng X."/>
            <person name="Kublanov I.V."/>
        </authorList>
    </citation>
    <scope>NUCLEOTIDE SEQUENCE [LARGE SCALE GENOMIC DNA]</scope>
    <source>
        <strain evidence="1 2">R1</strain>
    </source>
</reference>
<dbReference type="Proteomes" id="UP000215086">
    <property type="component" value="Chromosome"/>
</dbReference>
<dbReference type="KEGG" id="ttf:THTE_1720"/>
<sequence>MGSQKAEIRLEELEAFLDEALPATRMREIEEAIRQDRNLAEQLRLIIQRRDSGAVSIAEVWRRHRLSCPTRETLGAYLLDTLPTEEARFVRVHLERVGCRYCLANLADLQSRMEASQEQKEAAQRRCLRYFRSSLHHLTHSGDP</sequence>
<accession>A0A286REE4</accession>